<organism evidence="1 2">
    <name type="scientific">Vanilla planifolia</name>
    <name type="common">Vanilla</name>
    <dbReference type="NCBI Taxonomy" id="51239"/>
    <lineage>
        <taxon>Eukaryota</taxon>
        <taxon>Viridiplantae</taxon>
        <taxon>Streptophyta</taxon>
        <taxon>Embryophyta</taxon>
        <taxon>Tracheophyta</taxon>
        <taxon>Spermatophyta</taxon>
        <taxon>Magnoliopsida</taxon>
        <taxon>Liliopsida</taxon>
        <taxon>Asparagales</taxon>
        <taxon>Orchidaceae</taxon>
        <taxon>Vanilloideae</taxon>
        <taxon>Vanilleae</taxon>
        <taxon>Vanilla</taxon>
    </lineage>
</organism>
<dbReference type="AlphaFoldDB" id="A0A835RM54"/>
<evidence type="ECO:0000313" key="2">
    <source>
        <dbReference type="Proteomes" id="UP000639772"/>
    </source>
</evidence>
<dbReference type="EMBL" id="JADCNM010000003">
    <property type="protein sequence ID" value="KAG0490755.1"/>
    <property type="molecule type" value="Genomic_DNA"/>
</dbReference>
<proteinExistence type="predicted"/>
<evidence type="ECO:0000313" key="1">
    <source>
        <dbReference type="EMBL" id="KAG0490755.1"/>
    </source>
</evidence>
<gene>
    <name evidence="1" type="ORF">HPP92_007618</name>
</gene>
<comment type="caution">
    <text evidence="1">The sequence shown here is derived from an EMBL/GenBank/DDBJ whole genome shotgun (WGS) entry which is preliminary data.</text>
</comment>
<sequence>MSTTTSTKPAMEGHPRSKFCFVLFSFGMIWRSGDSTVLTSSFDAPAEDDVRIMDSTPGCSESSYISSAKMLEIFTFEERRGSLSFGVPRGAMLT</sequence>
<reference evidence="1 2" key="1">
    <citation type="journal article" date="2020" name="Nat. Food">
        <title>A phased Vanilla planifolia genome enables genetic improvement of flavour and production.</title>
        <authorList>
            <person name="Hasing T."/>
            <person name="Tang H."/>
            <person name="Brym M."/>
            <person name="Khazi F."/>
            <person name="Huang T."/>
            <person name="Chambers A.H."/>
        </authorList>
    </citation>
    <scope>NUCLEOTIDE SEQUENCE [LARGE SCALE GENOMIC DNA]</scope>
    <source>
        <tissue evidence="1">Leaf</tissue>
    </source>
</reference>
<protein>
    <submittedName>
        <fullName evidence="1">Uncharacterized protein</fullName>
    </submittedName>
</protein>
<dbReference type="Proteomes" id="UP000639772">
    <property type="component" value="Chromosome 3"/>
</dbReference>
<name>A0A835RM54_VANPL</name>
<accession>A0A835RM54</accession>